<dbReference type="PANTHER" id="PTHR16222">
    <property type="entry name" value="ADP-RIBOSYLGLYCOHYDROLASE"/>
    <property type="match status" value="1"/>
</dbReference>
<dbReference type="KEGG" id="sulg:FJR48_07285"/>
<evidence type="ECO:0000256" key="1">
    <source>
        <dbReference type="ARBA" id="ARBA00010702"/>
    </source>
</evidence>
<dbReference type="Pfam" id="PF03747">
    <property type="entry name" value="ADP_ribosyl_GH"/>
    <property type="match status" value="1"/>
</dbReference>
<comment type="similarity">
    <text evidence="1">Belongs to the ADP-ribosylglycohydrolase family.</text>
</comment>
<evidence type="ECO:0000256" key="3">
    <source>
        <dbReference type="PIRSR" id="PIRSR605502-1"/>
    </source>
</evidence>
<keyword evidence="5" id="KW-1185">Reference proteome</keyword>
<accession>A0A5P8P1K9</accession>
<dbReference type="InterPro" id="IPR050792">
    <property type="entry name" value="ADP-ribosylglycohydrolase"/>
</dbReference>
<evidence type="ECO:0000313" key="4">
    <source>
        <dbReference type="EMBL" id="QFR49545.1"/>
    </source>
</evidence>
<dbReference type="InterPro" id="IPR036705">
    <property type="entry name" value="Ribosyl_crysJ1_sf"/>
</dbReference>
<evidence type="ECO:0000256" key="2">
    <source>
        <dbReference type="ARBA" id="ARBA00022801"/>
    </source>
</evidence>
<keyword evidence="3" id="KW-0479">Metal-binding</keyword>
<gene>
    <name evidence="4" type="ORF">FJR48_07285</name>
</gene>
<organism evidence="4 5">
    <name type="scientific">Sulfurimonas lithotrophica</name>
    <dbReference type="NCBI Taxonomy" id="2590022"/>
    <lineage>
        <taxon>Bacteria</taxon>
        <taxon>Pseudomonadati</taxon>
        <taxon>Campylobacterota</taxon>
        <taxon>Epsilonproteobacteria</taxon>
        <taxon>Campylobacterales</taxon>
        <taxon>Sulfurimonadaceae</taxon>
        <taxon>Sulfurimonas</taxon>
    </lineage>
</organism>
<dbReference type="EMBL" id="CP043617">
    <property type="protein sequence ID" value="QFR49545.1"/>
    <property type="molecule type" value="Genomic_DNA"/>
</dbReference>
<dbReference type="InterPro" id="IPR005502">
    <property type="entry name" value="Ribosyl_crysJ1"/>
</dbReference>
<keyword evidence="2 4" id="KW-0378">Hydrolase</keyword>
<dbReference type="AlphaFoldDB" id="A0A5P8P1K9"/>
<dbReference type="OrthoDB" id="5297797at2"/>
<dbReference type="GO" id="GO:0046872">
    <property type="term" value="F:metal ion binding"/>
    <property type="evidence" value="ECO:0007669"/>
    <property type="project" value="UniProtKB-KW"/>
</dbReference>
<evidence type="ECO:0000313" key="5">
    <source>
        <dbReference type="Proteomes" id="UP000326944"/>
    </source>
</evidence>
<comment type="cofactor">
    <cofactor evidence="3">
        <name>Mg(2+)</name>
        <dbReference type="ChEBI" id="CHEBI:18420"/>
    </cofactor>
    <text evidence="3">Binds 2 magnesium ions per subunit.</text>
</comment>
<name>A0A5P8P1K9_9BACT</name>
<keyword evidence="3" id="KW-0460">Magnesium</keyword>
<dbReference type="Proteomes" id="UP000326944">
    <property type="component" value="Chromosome"/>
</dbReference>
<feature type="binding site" evidence="3">
    <location>
        <position position="65"/>
    </location>
    <ligand>
        <name>Mg(2+)</name>
        <dbReference type="ChEBI" id="CHEBI:18420"/>
        <label>1</label>
    </ligand>
</feature>
<proteinExistence type="inferred from homology"/>
<dbReference type="RefSeq" id="WP_152307489.1">
    <property type="nucleotide sequence ID" value="NZ_CP043617.1"/>
</dbReference>
<dbReference type="GO" id="GO:0016787">
    <property type="term" value="F:hydrolase activity"/>
    <property type="evidence" value="ECO:0007669"/>
    <property type="project" value="UniProtKB-KW"/>
</dbReference>
<dbReference type="PANTHER" id="PTHR16222:SF24">
    <property type="entry name" value="ADP-RIBOSYLHYDROLASE ARH3"/>
    <property type="match status" value="1"/>
</dbReference>
<protein>
    <submittedName>
        <fullName evidence="4">ADP-ribosylglycohydrolase family protein</fullName>
    </submittedName>
</protein>
<dbReference type="Gene3D" id="1.10.4080.10">
    <property type="entry name" value="ADP-ribosylation/Crystallin J1"/>
    <property type="match status" value="1"/>
</dbReference>
<sequence length="357" mass="39383">MKNVLVKDRAKGALVGAFIGDALGLGPHWYYDLQEQYKDYGEWIDDYTTPKEGRYHAGLKAGDNSQAGFILELLTKSLIENGGYNNDDFTNKLDEDLFTKIDGTPNSGPGGYTSQSIRESYKQRVKGKHSWDEIGTLADTTEAIERVLAIAIYYAKYPKEMARYVWQNTNVTQVDATVASITVAFSAVLSQLIMGEAFDSKLSAKLMDMVKEKKLPFHAVTSDNFNPPKVGVKEPSREGVFSSPDALLTPMFITQAVEDESIKIEPAWKASLVYGMPCAIYHIVPSVYFLTASYKDDFESAVLHALNGGGQNMARAMLTGALVGAQVGIQGIPQRFIDGLTRKDEILELAEKLTIHL</sequence>
<dbReference type="SUPFAM" id="SSF101478">
    <property type="entry name" value="ADP-ribosylglycohydrolase"/>
    <property type="match status" value="1"/>
</dbReference>
<reference evidence="4 5" key="1">
    <citation type="submission" date="2019-09" db="EMBL/GenBank/DDBJ databases">
        <title>Sulfurimonas gotlandica sp. nov., a chemoautotrophic and psychrotolerant epsilonproteobacterium isolated from a pelagic redoxcline, and an emended description of the genus Sulfurimonas.</title>
        <authorList>
            <person name="Wang S."/>
            <person name="Jiang L."/>
            <person name="Shao S."/>
        </authorList>
    </citation>
    <scope>NUCLEOTIDE SEQUENCE [LARGE SCALE GENOMIC DNA]</scope>
    <source>
        <strain evidence="4 5">GYSZ_1</strain>
    </source>
</reference>